<accession>A0A0C3GCV3</accession>
<dbReference type="Proteomes" id="UP000054321">
    <property type="component" value="Unassembled WGS sequence"/>
</dbReference>
<dbReference type="HOGENOM" id="CLU_003616_0_0_1"/>
<reference evidence="3" key="2">
    <citation type="submission" date="2015-01" db="EMBL/GenBank/DDBJ databases">
        <title>Evolutionary Origins and Diversification of the Mycorrhizal Mutualists.</title>
        <authorList>
            <consortium name="DOE Joint Genome Institute"/>
            <consortium name="Mycorrhizal Genomics Consortium"/>
            <person name="Kohler A."/>
            <person name="Kuo A."/>
            <person name="Nagy L.G."/>
            <person name="Floudas D."/>
            <person name="Copeland A."/>
            <person name="Barry K.W."/>
            <person name="Cichocki N."/>
            <person name="Veneault-Fourrey C."/>
            <person name="LaButti K."/>
            <person name="Lindquist E.A."/>
            <person name="Lipzen A."/>
            <person name="Lundell T."/>
            <person name="Morin E."/>
            <person name="Murat C."/>
            <person name="Riley R."/>
            <person name="Ohm R."/>
            <person name="Sun H."/>
            <person name="Tunlid A."/>
            <person name="Henrissat B."/>
            <person name="Grigoriev I.V."/>
            <person name="Hibbett D.S."/>
            <person name="Martin F."/>
        </authorList>
    </citation>
    <scope>NUCLEOTIDE SEQUENCE [LARGE SCALE GENOMIC DNA]</scope>
    <source>
        <strain evidence="3">Zn</strain>
    </source>
</reference>
<evidence type="ECO:0000313" key="3">
    <source>
        <dbReference type="Proteomes" id="UP000054321"/>
    </source>
</evidence>
<proteinExistence type="predicted"/>
<keyword evidence="1" id="KW-0175">Coiled coil</keyword>
<dbReference type="InParanoid" id="A0A0C3GCV3"/>
<keyword evidence="3" id="KW-1185">Reference proteome</keyword>
<dbReference type="SUPFAM" id="SSF48371">
    <property type="entry name" value="ARM repeat"/>
    <property type="match status" value="1"/>
</dbReference>
<sequence length="1292" mass="145764">MQSLETVALSIRDGPSVSTRKQGIERFGEALADPGQWESAWRAVDGAKGLINVFAKISVTEVDTLTIAIGRCNYGRQHRVKPREKAIEELLHALLPLHYPDSELQSHDKRPLQDHYAKMIWACSPEFIDQLVDGGDMSNPLYRGMSVRRLINTHGELLRKHVINDIFGDGLGLGKQRFHQYLKTLVYSQSARLGPDSKVTGSMVFAEKVLRLRLGDINNDKCWPAEVSEAELLHSLLQRSLRKKVPEAKLHDVFSLGLQLLKAKPSLKLEFQRKAFWSKLIARWMRMPLYDELLALALHLGLGGSQKTIGRDYLLTITSFAKSFKEKVPQLRWPLLRLYCLHVPKRGIDIDTANDFKPLAEQPWPSDMFYQLSKDQAVRLLEGLHSANLNYDFLEGPVRASILSNRRIMSQQNCNVALLLTILQRNSEETQKKASSAVDELRKKAATAREQSDRAQLAKAASNYAIASGNLELYGETIIWQQRYIRDPLTVKAIFGRDAVATCEGVELLSGIPQELREDMTLAEVALRVEKANEVLIIFHETMRMAKREPSFHQPDWAGVTSLFGSTINQRVNDAEGLQKRLKDPEADLYAAIWAGTLDMLQRVNVDFLNTAYGPIKSLLNKLPPTAVAAALKVMLKAGNENRSKKDRQLGDDTLERLSYEVLQGLAQSDNPELAQQLILQTIIDRPDASSWHRQLLSVPFMNSLSARNAHDMLLAFATAIGEKLEEQSYVRVSDTQAPQSTPTPSLVKVTTVKYLAQLLQNAEFISEDVAAEVLLELFKAGTHIDIRLATLSSLLSMLNNLCSGVDNNRRSNNLVEKILSALDLIIPVVGSVNERRPLQQGDWDEARKTGTVPEISDISNGLPPLLSAISTAPNGQQYPELKNLQGEFVSRLLLPILKYSQLEHRKWAILFLAKHNVDFAVNDLPPTPISSRLWDILLGNYPKLIPQTVLEDFNKHIIMTIAPPVGLKDFNESLRKNAGLINTPDVQHWLAVFGQRMDQYPSSKTQTLLSMIHHDLPRSSVSNGITFRKLLDMVVEHASLFLDDYETYTDTWNTFVDHLRPPSKLTYPYGDADLIRSMISTWQKSGRLVLEKVIALVIDKKKKHIREQKLSIFPSTIKLRLWLLPYPCFPDPAEVDLQCKRFAGELDELLDTVLEGEANMLRLPRIAKDAFVVSKMLNTDEERLRVASYIGRPVSSSHRAGDQRSLALKFIRVTLAMKLVEDGQDGLEKTSKGALPEQEKAHAVLVQRLKRGIEEWQRDSDEAIREKVAEWGTERKKMWKILMSGEQDIDN</sequence>
<reference evidence="2 3" key="1">
    <citation type="submission" date="2014-04" db="EMBL/GenBank/DDBJ databases">
        <authorList>
            <consortium name="DOE Joint Genome Institute"/>
            <person name="Kuo A."/>
            <person name="Martino E."/>
            <person name="Perotto S."/>
            <person name="Kohler A."/>
            <person name="Nagy L.G."/>
            <person name="Floudas D."/>
            <person name="Copeland A."/>
            <person name="Barry K.W."/>
            <person name="Cichocki N."/>
            <person name="Veneault-Fourrey C."/>
            <person name="LaButti K."/>
            <person name="Lindquist E.A."/>
            <person name="Lipzen A."/>
            <person name="Lundell T."/>
            <person name="Morin E."/>
            <person name="Murat C."/>
            <person name="Sun H."/>
            <person name="Tunlid A."/>
            <person name="Henrissat B."/>
            <person name="Grigoriev I.V."/>
            <person name="Hibbett D.S."/>
            <person name="Martin F."/>
            <person name="Nordberg H.P."/>
            <person name="Cantor M.N."/>
            <person name="Hua S.X."/>
        </authorList>
    </citation>
    <scope>NUCLEOTIDE SEQUENCE [LARGE SCALE GENOMIC DNA]</scope>
    <source>
        <strain evidence="2 3">Zn</strain>
    </source>
</reference>
<feature type="coiled-coil region" evidence="1">
    <location>
        <begin position="431"/>
        <end position="458"/>
    </location>
</feature>
<protein>
    <submittedName>
        <fullName evidence="2">Uncharacterized protein</fullName>
    </submittedName>
</protein>
<evidence type="ECO:0000313" key="2">
    <source>
        <dbReference type="EMBL" id="KIM93990.1"/>
    </source>
</evidence>
<dbReference type="STRING" id="913774.A0A0C3GCV3"/>
<organism evidence="2 3">
    <name type="scientific">Oidiodendron maius (strain Zn)</name>
    <dbReference type="NCBI Taxonomy" id="913774"/>
    <lineage>
        <taxon>Eukaryota</taxon>
        <taxon>Fungi</taxon>
        <taxon>Dikarya</taxon>
        <taxon>Ascomycota</taxon>
        <taxon>Pezizomycotina</taxon>
        <taxon>Leotiomycetes</taxon>
        <taxon>Leotiomycetes incertae sedis</taxon>
        <taxon>Myxotrichaceae</taxon>
        <taxon>Oidiodendron</taxon>
    </lineage>
</organism>
<gene>
    <name evidence="2" type="ORF">OIDMADRAFT_184634</name>
</gene>
<dbReference type="EMBL" id="KN832892">
    <property type="protein sequence ID" value="KIM93990.1"/>
    <property type="molecule type" value="Genomic_DNA"/>
</dbReference>
<evidence type="ECO:0000256" key="1">
    <source>
        <dbReference type="SAM" id="Coils"/>
    </source>
</evidence>
<dbReference type="InterPro" id="IPR016024">
    <property type="entry name" value="ARM-type_fold"/>
</dbReference>
<name>A0A0C3GCV3_OIDMZ</name>
<dbReference type="OrthoDB" id="2549237at2759"/>